<dbReference type="RefSeq" id="WP_094269272.1">
    <property type="nucleotide sequence ID" value="NZ_NOIH01000022.1"/>
</dbReference>
<dbReference type="HAMAP" id="MF_00194">
    <property type="entry name" value="RdgC"/>
    <property type="match status" value="1"/>
</dbReference>
<proteinExistence type="inferred from homology"/>
<evidence type="ECO:0000256" key="4">
    <source>
        <dbReference type="ARBA" id="ARBA00022490"/>
    </source>
</evidence>
<evidence type="ECO:0000313" key="8">
    <source>
        <dbReference type="Proteomes" id="UP000215181"/>
    </source>
</evidence>
<keyword evidence="5 6" id="KW-0233">DNA recombination</keyword>
<gene>
    <name evidence="6" type="primary">rdgC</name>
    <name evidence="7" type="ORF">CGK74_15085</name>
</gene>
<dbReference type="EMBL" id="NOIH01000022">
    <property type="protein sequence ID" value="OYD52952.1"/>
    <property type="molecule type" value="Genomic_DNA"/>
</dbReference>
<dbReference type="Pfam" id="PF04381">
    <property type="entry name" value="RdgC"/>
    <property type="match status" value="1"/>
</dbReference>
<keyword evidence="4 6" id="KW-0963">Cytoplasm</keyword>
<dbReference type="InterPro" id="IPR007476">
    <property type="entry name" value="RdgC"/>
</dbReference>
<evidence type="ECO:0000256" key="2">
    <source>
        <dbReference type="ARBA" id="ARBA00008657"/>
    </source>
</evidence>
<evidence type="ECO:0000256" key="6">
    <source>
        <dbReference type="HAMAP-Rule" id="MF_00194"/>
    </source>
</evidence>
<evidence type="ECO:0000313" key="7">
    <source>
        <dbReference type="EMBL" id="OYD52952.1"/>
    </source>
</evidence>
<dbReference type="PANTHER" id="PTHR38103">
    <property type="entry name" value="RECOMBINATION-ASSOCIATED PROTEIN RDGC"/>
    <property type="match status" value="1"/>
</dbReference>
<dbReference type="NCBIfam" id="NF001464">
    <property type="entry name" value="PRK00321.1-5"/>
    <property type="match status" value="1"/>
</dbReference>
<comment type="function">
    <text evidence="6">May be involved in recombination.</text>
</comment>
<protein>
    <recommendedName>
        <fullName evidence="3 6">Recombination-associated protein RdgC</fullName>
    </recommendedName>
</protein>
<dbReference type="GO" id="GO:0005737">
    <property type="term" value="C:cytoplasm"/>
    <property type="evidence" value="ECO:0007669"/>
    <property type="project" value="UniProtKB-UniRule"/>
</dbReference>
<dbReference type="Proteomes" id="UP000215181">
    <property type="component" value="Unassembled WGS sequence"/>
</dbReference>
<dbReference type="PANTHER" id="PTHR38103:SF1">
    <property type="entry name" value="RECOMBINATION-ASSOCIATED PROTEIN RDGC"/>
    <property type="match status" value="1"/>
</dbReference>
<comment type="similarity">
    <text evidence="2 6">Belongs to the RdgC family.</text>
</comment>
<dbReference type="GO" id="GO:0000018">
    <property type="term" value="P:regulation of DNA recombination"/>
    <property type="evidence" value="ECO:0007669"/>
    <property type="project" value="TreeGrafter"/>
</dbReference>
<dbReference type="GO" id="GO:0043590">
    <property type="term" value="C:bacterial nucleoid"/>
    <property type="evidence" value="ECO:0007669"/>
    <property type="project" value="TreeGrafter"/>
</dbReference>
<evidence type="ECO:0000256" key="1">
    <source>
        <dbReference type="ARBA" id="ARBA00004453"/>
    </source>
</evidence>
<dbReference type="GO" id="GO:0006310">
    <property type="term" value="P:DNA recombination"/>
    <property type="evidence" value="ECO:0007669"/>
    <property type="project" value="UniProtKB-UniRule"/>
</dbReference>
<dbReference type="NCBIfam" id="NF001463">
    <property type="entry name" value="PRK00321.1-4"/>
    <property type="match status" value="1"/>
</dbReference>
<evidence type="ECO:0000256" key="5">
    <source>
        <dbReference type="ARBA" id="ARBA00023172"/>
    </source>
</evidence>
<organism evidence="7 8">
    <name type="scientific">Thauera propionica</name>
    <dbReference type="NCBI Taxonomy" id="2019431"/>
    <lineage>
        <taxon>Bacteria</taxon>
        <taxon>Pseudomonadati</taxon>
        <taxon>Pseudomonadota</taxon>
        <taxon>Betaproteobacteria</taxon>
        <taxon>Rhodocyclales</taxon>
        <taxon>Zoogloeaceae</taxon>
        <taxon>Thauera</taxon>
    </lineage>
</organism>
<comment type="subcellular location">
    <subcellularLocation>
        <location evidence="1 6">Cytoplasm</location>
        <location evidence="1 6">Nucleoid</location>
    </subcellularLocation>
</comment>
<evidence type="ECO:0000256" key="3">
    <source>
        <dbReference type="ARBA" id="ARBA00022296"/>
    </source>
</evidence>
<dbReference type="AlphaFoldDB" id="A0A235EV82"/>
<dbReference type="OrthoDB" id="5290530at2"/>
<sequence>MFFKNAQVYRLAKDWGMTAEDLEAQLAKKAFQPCGSQDMESRGWVSPNKTESLVAAVGGQWLVALGFESRILPGAVVKQEAEERAQLIAEQQGFKPGKKQMNEIKEAVLQELLPRAFTKRSTMYAWIDPVGGWLVVDASSQSRAEDVLETLRHTLDSFPLTLLRTERTPVSAMADWLAAGEAPEGFTLDSDFSLKSVSEDKAEASFKRHGLESAHVKDHLEAGKLPTRLAMTFDDRVSFVLTDKGEVKRIDLLDVAKESLEGKDEDAEALFQAEFALMAGELSRLFESLVDALGGELTQVTDEPQGVPLLEIEVKTVPAMEVA</sequence>
<keyword evidence="8" id="KW-1185">Reference proteome</keyword>
<dbReference type="GO" id="GO:0003690">
    <property type="term" value="F:double-stranded DNA binding"/>
    <property type="evidence" value="ECO:0007669"/>
    <property type="project" value="TreeGrafter"/>
</dbReference>
<accession>A0A235EV82</accession>
<reference evidence="7 8" key="1">
    <citation type="submission" date="2017-07" db="EMBL/GenBank/DDBJ databases">
        <title>Thauera sp. KNDSS-Mac4 genome sequence and assembly.</title>
        <authorList>
            <person name="Mayilraj S."/>
        </authorList>
    </citation>
    <scope>NUCLEOTIDE SEQUENCE [LARGE SCALE GENOMIC DNA]</scope>
    <source>
        <strain evidence="7 8">KNDSS-Mac4</strain>
    </source>
</reference>
<name>A0A235EV82_9RHOO</name>
<comment type="caution">
    <text evidence="7">The sequence shown here is derived from an EMBL/GenBank/DDBJ whole genome shotgun (WGS) entry which is preliminary data.</text>
</comment>